<organism evidence="2 3">
    <name type="scientific">Tautonia sociabilis</name>
    <dbReference type="NCBI Taxonomy" id="2080755"/>
    <lineage>
        <taxon>Bacteria</taxon>
        <taxon>Pseudomonadati</taxon>
        <taxon>Planctomycetota</taxon>
        <taxon>Planctomycetia</taxon>
        <taxon>Isosphaerales</taxon>
        <taxon>Isosphaeraceae</taxon>
        <taxon>Tautonia</taxon>
    </lineage>
</organism>
<comment type="caution">
    <text evidence="2">The sequence shown here is derived from an EMBL/GenBank/DDBJ whole genome shotgun (WGS) entry which is preliminary data.</text>
</comment>
<evidence type="ECO:0000313" key="2">
    <source>
        <dbReference type="EMBL" id="RUL88036.1"/>
    </source>
</evidence>
<gene>
    <name evidence="2" type="ORF">TsocGM_08820</name>
</gene>
<proteinExistence type="predicted"/>
<reference evidence="2 3" key="2">
    <citation type="submission" date="2019-01" db="EMBL/GenBank/DDBJ databases">
        <title>Tautonia sociabilis, a novel thermotolerant planctomycete of Isosphaeraceae family, isolated from a 4000 m deep subterranean habitat.</title>
        <authorList>
            <person name="Kovaleva O.L."/>
            <person name="Elcheninov A.G."/>
            <person name="Van Heerden E."/>
            <person name="Toshchakov S.V."/>
            <person name="Novikov A."/>
            <person name="Bonch-Osmolovskaya E.A."/>
            <person name="Kublanov I.V."/>
        </authorList>
    </citation>
    <scope>NUCLEOTIDE SEQUENCE [LARGE SCALE GENOMIC DNA]</scope>
    <source>
        <strain evidence="2 3">GM2012</strain>
    </source>
</reference>
<name>A0A432MLM5_9BACT</name>
<feature type="signal peptide" evidence="1">
    <location>
        <begin position="1"/>
        <end position="23"/>
    </location>
</feature>
<dbReference type="AlphaFoldDB" id="A0A432MLM5"/>
<reference evidence="2 3" key="1">
    <citation type="submission" date="2018-12" db="EMBL/GenBank/DDBJ databases">
        <authorList>
            <person name="Toschakov S.V."/>
        </authorList>
    </citation>
    <scope>NUCLEOTIDE SEQUENCE [LARGE SCALE GENOMIC DNA]</scope>
    <source>
        <strain evidence="2 3">GM2012</strain>
    </source>
</reference>
<feature type="chain" id="PRO_5019093172" evidence="1">
    <location>
        <begin position="24"/>
        <end position="187"/>
    </location>
</feature>
<dbReference type="EMBL" id="RYZH01000014">
    <property type="protein sequence ID" value="RUL88036.1"/>
    <property type="molecule type" value="Genomic_DNA"/>
</dbReference>
<dbReference type="Proteomes" id="UP000280296">
    <property type="component" value="Unassembled WGS sequence"/>
</dbReference>
<evidence type="ECO:0000256" key="1">
    <source>
        <dbReference type="SAM" id="SignalP"/>
    </source>
</evidence>
<keyword evidence="1" id="KW-0732">Signal</keyword>
<accession>A0A432MLM5</accession>
<protein>
    <submittedName>
        <fullName evidence="2">Uncharacterized protein</fullName>
    </submittedName>
</protein>
<dbReference type="OrthoDB" id="9931388at2"/>
<sequence>MRHRPFLLIAPVALVVIALAALAAVHRTASGRDRSDLRPSPDHNRQVDRAMTHYRLTAALTGPTFRTVGPIPVVVVFRNADGPPTEIYKCGFWPNHWVEVVDEQGIEPPLTEWGRIFRRIFETGRRDRSIKIVVKRGETSFEILSDLNKVYRLDPGHYRAKAIYNDSSASPQIHHLASDTVSFEVVE</sequence>
<keyword evidence="3" id="KW-1185">Reference proteome</keyword>
<dbReference type="RefSeq" id="WP_126724946.1">
    <property type="nucleotide sequence ID" value="NZ_RYZH01000014.1"/>
</dbReference>
<evidence type="ECO:0000313" key="3">
    <source>
        <dbReference type="Proteomes" id="UP000280296"/>
    </source>
</evidence>